<comment type="caution">
    <text evidence="2">The sequence shown here is derived from an EMBL/GenBank/DDBJ whole genome shotgun (WGS) entry which is preliminary data.</text>
</comment>
<reference evidence="2 3" key="1">
    <citation type="submission" date="2015-08" db="EMBL/GenBank/DDBJ databases">
        <title>Draft Genome Sequence of Bacillus vietnamensis UCD-SED5.</title>
        <authorList>
            <person name="Lee R.D."/>
            <person name="Jospin G."/>
            <person name="Lang J.M."/>
            <person name="Coil D.A."/>
            <person name="Eisen J.A."/>
        </authorList>
    </citation>
    <scope>NUCLEOTIDE SEQUENCE [LARGE SCALE GENOMIC DNA]</scope>
    <source>
        <strain evidence="2 3">UCD-SED5</strain>
    </source>
</reference>
<keyword evidence="1" id="KW-1133">Transmembrane helix</keyword>
<protein>
    <submittedName>
        <fullName evidence="2">Uncharacterized protein</fullName>
    </submittedName>
</protein>
<feature type="transmembrane region" description="Helical" evidence="1">
    <location>
        <begin position="45"/>
        <end position="68"/>
    </location>
</feature>
<feature type="transmembrane region" description="Helical" evidence="1">
    <location>
        <begin position="12"/>
        <end position="39"/>
    </location>
</feature>
<dbReference type="PATRIC" id="fig|218284.4.peg.4172"/>
<name>A0A0P6WE15_9BACI</name>
<dbReference type="EMBL" id="LIXZ01000008">
    <property type="protein sequence ID" value="KPL59297.1"/>
    <property type="molecule type" value="Genomic_DNA"/>
</dbReference>
<dbReference type="AlphaFoldDB" id="A0A0P6WE15"/>
<dbReference type="OrthoDB" id="2889331at2"/>
<proteinExistence type="predicted"/>
<dbReference type="RefSeq" id="WP_060672793.1">
    <property type="nucleotide sequence ID" value="NZ_LIXZ01000008.1"/>
</dbReference>
<dbReference type="Proteomes" id="UP000050398">
    <property type="component" value="Unassembled WGS sequence"/>
</dbReference>
<sequence>MDTTKLNIKKAVRFALLLYAILIGLGGTVMFSVLLIWVIPTDQLAYVSLPLTMMALFFYGTCVASLVVRSKFFKKEGI</sequence>
<accession>A0A0P6WE15</accession>
<evidence type="ECO:0000313" key="2">
    <source>
        <dbReference type="EMBL" id="KPL59297.1"/>
    </source>
</evidence>
<keyword evidence="1" id="KW-0812">Transmembrane</keyword>
<evidence type="ECO:0000313" key="3">
    <source>
        <dbReference type="Proteomes" id="UP000050398"/>
    </source>
</evidence>
<evidence type="ECO:0000256" key="1">
    <source>
        <dbReference type="SAM" id="Phobius"/>
    </source>
</evidence>
<organism evidence="2 3">
    <name type="scientific">Rossellomorea vietnamensis</name>
    <dbReference type="NCBI Taxonomy" id="218284"/>
    <lineage>
        <taxon>Bacteria</taxon>
        <taxon>Bacillati</taxon>
        <taxon>Bacillota</taxon>
        <taxon>Bacilli</taxon>
        <taxon>Bacillales</taxon>
        <taxon>Bacillaceae</taxon>
        <taxon>Rossellomorea</taxon>
    </lineage>
</organism>
<keyword evidence="1" id="KW-0472">Membrane</keyword>
<gene>
    <name evidence="2" type="ORF">AM506_12315</name>
</gene>